<comment type="similarity">
    <text evidence="1">Belongs to the carbon-nitrogen hydrolase superfamily. Nitrilase family.</text>
</comment>
<dbReference type="InterPro" id="IPR044149">
    <property type="entry name" value="Nitrilases_CHs"/>
</dbReference>
<evidence type="ECO:0000256" key="1">
    <source>
        <dbReference type="ARBA" id="ARBA00008129"/>
    </source>
</evidence>
<name>A0A3B0URV0_9ZZZZ</name>
<sequence>MKIKVCLIQDSPVFFDKEKTICKVEKLTKQYAKKGCELIVFPESFIPGYPRGFSFGATIGSRTIEGRNLYLDYHKNSVDVESKDLKRLEQLSKSENVYLVIGITEKENINGSLFCSMLYISPTDG</sequence>
<dbReference type="InterPro" id="IPR036526">
    <property type="entry name" value="C-N_Hydrolase_sf"/>
</dbReference>
<accession>A0A3B0URV0</accession>
<dbReference type="AlphaFoldDB" id="A0A3B0URV0"/>
<dbReference type="EMBL" id="UOER01000136">
    <property type="protein sequence ID" value="VAW22406.1"/>
    <property type="molecule type" value="Genomic_DNA"/>
</dbReference>
<dbReference type="PROSITE" id="PS00920">
    <property type="entry name" value="NITRIL_CHT_1"/>
    <property type="match status" value="1"/>
</dbReference>
<dbReference type="PROSITE" id="PS50263">
    <property type="entry name" value="CN_HYDROLASE"/>
    <property type="match status" value="1"/>
</dbReference>
<proteinExistence type="inferred from homology"/>
<protein>
    <recommendedName>
        <fullName evidence="2">CN hydrolase domain-containing protein</fullName>
    </recommendedName>
</protein>
<dbReference type="InterPro" id="IPR000132">
    <property type="entry name" value="Nitrilase/CN_hydratase_CS"/>
</dbReference>
<dbReference type="InterPro" id="IPR003010">
    <property type="entry name" value="C-N_Hydrolase"/>
</dbReference>
<dbReference type="PANTHER" id="PTHR46044">
    <property type="entry name" value="NITRILASE"/>
    <property type="match status" value="1"/>
</dbReference>
<dbReference type="PANTHER" id="PTHR46044:SF1">
    <property type="entry name" value="CN HYDROLASE DOMAIN-CONTAINING PROTEIN"/>
    <property type="match status" value="1"/>
</dbReference>
<feature type="domain" description="CN hydrolase" evidence="2">
    <location>
        <begin position="3"/>
        <end position="125"/>
    </location>
</feature>
<feature type="non-terminal residue" evidence="3">
    <location>
        <position position="125"/>
    </location>
</feature>
<reference evidence="3" key="1">
    <citation type="submission" date="2018-06" db="EMBL/GenBank/DDBJ databases">
        <authorList>
            <person name="Zhirakovskaya E."/>
        </authorList>
    </citation>
    <scope>NUCLEOTIDE SEQUENCE</scope>
</reference>
<dbReference type="GO" id="GO:0000257">
    <property type="term" value="F:nitrilase activity"/>
    <property type="evidence" value="ECO:0007669"/>
    <property type="project" value="UniProtKB-ARBA"/>
</dbReference>
<dbReference type="Pfam" id="PF00795">
    <property type="entry name" value="CN_hydrolase"/>
    <property type="match status" value="1"/>
</dbReference>
<evidence type="ECO:0000313" key="3">
    <source>
        <dbReference type="EMBL" id="VAW22406.1"/>
    </source>
</evidence>
<dbReference type="SUPFAM" id="SSF56317">
    <property type="entry name" value="Carbon-nitrogen hydrolase"/>
    <property type="match status" value="1"/>
</dbReference>
<organism evidence="3">
    <name type="scientific">hydrothermal vent metagenome</name>
    <dbReference type="NCBI Taxonomy" id="652676"/>
    <lineage>
        <taxon>unclassified sequences</taxon>
        <taxon>metagenomes</taxon>
        <taxon>ecological metagenomes</taxon>
    </lineage>
</organism>
<gene>
    <name evidence="3" type="ORF">MNBD_BACTEROID04-163</name>
</gene>
<dbReference type="Gene3D" id="3.60.110.10">
    <property type="entry name" value="Carbon-nitrogen hydrolase"/>
    <property type="match status" value="1"/>
</dbReference>
<evidence type="ECO:0000259" key="2">
    <source>
        <dbReference type="PROSITE" id="PS50263"/>
    </source>
</evidence>